<dbReference type="Proteomes" id="UP000594195">
    <property type="component" value="Chromosome"/>
</dbReference>
<dbReference type="InterPro" id="IPR042226">
    <property type="entry name" value="eFR1_2_sf"/>
</dbReference>
<dbReference type="RefSeq" id="WP_193812054.1">
    <property type="nucleotide sequence ID" value="NZ_CP040442.1"/>
</dbReference>
<reference evidence="1 2" key="1">
    <citation type="submission" date="2019-05" db="EMBL/GenBank/DDBJ databases">
        <title>Chryseobacterium sp. isolated from King George Island, maritime Antarctica.</title>
        <authorList>
            <person name="Peng X."/>
        </authorList>
    </citation>
    <scope>NUCLEOTIDE SEQUENCE [LARGE SCALE GENOMIC DNA]</scope>
    <source>
        <strain evidence="1 2">7-3A</strain>
    </source>
</reference>
<keyword evidence="2" id="KW-1185">Reference proteome</keyword>
<dbReference type="SUPFAM" id="SSF53137">
    <property type="entry name" value="Translational machinery components"/>
    <property type="match status" value="1"/>
</dbReference>
<name>A0A7M2Y5Y5_9FLAO</name>
<dbReference type="AlphaFoldDB" id="A0A7M2Y5Y5"/>
<evidence type="ECO:0008006" key="3">
    <source>
        <dbReference type="Google" id="ProtNLM"/>
    </source>
</evidence>
<dbReference type="KEGG" id="kfa:Q73A0000_00025"/>
<gene>
    <name evidence="1" type="ORF">Q73A0000_00025</name>
</gene>
<proteinExistence type="predicted"/>
<dbReference type="Gene3D" id="3.30.420.60">
    <property type="entry name" value="eRF1 domain 2"/>
    <property type="match status" value="1"/>
</dbReference>
<dbReference type="EMBL" id="CP040442">
    <property type="protein sequence ID" value="QOW08842.1"/>
    <property type="molecule type" value="Genomic_DNA"/>
</dbReference>
<sequence>MTEKKLAGIWIDKQKAIVVKNHDAQNAFKFFVCNPVVAEVHHGLSTVSTTNHADQTNRRKFFKEIDHLLENTEELYITGPGQIQEEFRNYLHETAQFKNLKITLDTAQHLDEEQVLETVKKHFENR</sequence>
<organism evidence="1 2">
    <name type="scientific">Kaistella flava</name>
    <name type="common">ex Peng et al. 2021</name>
    <dbReference type="NCBI Taxonomy" id="2038776"/>
    <lineage>
        <taxon>Bacteria</taxon>
        <taxon>Pseudomonadati</taxon>
        <taxon>Bacteroidota</taxon>
        <taxon>Flavobacteriia</taxon>
        <taxon>Flavobacteriales</taxon>
        <taxon>Weeksellaceae</taxon>
        <taxon>Chryseobacterium group</taxon>
        <taxon>Kaistella</taxon>
    </lineage>
</organism>
<evidence type="ECO:0000313" key="1">
    <source>
        <dbReference type="EMBL" id="QOW08842.1"/>
    </source>
</evidence>
<evidence type="ECO:0000313" key="2">
    <source>
        <dbReference type="Proteomes" id="UP000594195"/>
    </source>
</evidence>
<protein>
    <recommendedName>
        <fullName evidence="3">Host attachment protein</fullName>
    </recommendedName>
</protein>
<accession>A0A7M2Y5Y5</accession>